<keyword evidence="3" id="KW-0012">Acyltransferase</keyword>
<dbReference type="PANTHER" id="PTHR13256">
    <property type="entry name" value="N-ACETYLTRANSFERASE 9"/>
    <property type="match status" value="1"/>
</dbReference>
<accession>A0AAV2QS51</accession>
<reference evidence="5 6" key="1">
    <citation type="submission" date="2024-05" db="EMBL/GenBank/DDBJ databases">
        <authorList>
            <person name="Wallberg A."/>
        </authorList>
    </citation>
    <scope>NUCLEOTIDE SEQUENCE [LARGE SCALE GENOMIC DNA]</scope>
</reference>
<keyword evidence="2" id="KW-0808">Transferase</keyword>
<evidence type="ECO:0000256" key="2">
    <source>
        <dbReference type="ARBA" id="ARBA00022679"/>
    </source>
</evidence>
<evidence type="ECO:0000259" key="4">
    <source>
        <dbReference type="Pfam" id="PF13302"/>
    </source>
</evidence>
<evidence type="ECO:0000256" key="3">
    <source>
        <dbReference type="ARBA" id="ARBA00023315"/>
    </source>
</evidence>
<dbReference type="GO" id="GO:0008080">
    <property type="term" value="F:N-acetyltransferase activity"/>
    <property type="evidence" value="ECO:0007669"/>
    <property type="project" value="InterPro"/>
</dbReference>
<dbReference type="InterPro" id="IPR000182">
    <property type="entry name" value="GNAT_dom"/>
</dbReference>
<feature type="domain" description="N-acetyltransferase" evidence="4">
    <location>
        <begin position="14"/>
        <end position="160"/>
    </location>
</feature>
<keyword evidence="6" id="KW-1185">Reference proteome</keyword>
<dbReference type="AlphaFoldDB" id="A0AAV2QS51"/>
<dbReference type="Gene3D" id="3.40.630.30">
    <property type="match status" value="1"/>
</dbReference>
<dbReference type="SUPFAM" id="SSF55729">
    <property type="entry name" value="Acyl-CoA N-acyltransferases (Nat)"/>
    <property type="match status" value="1"/>
</dbReference>
<evidence type="ECO:0000313" key="5">
    <source>
        <dbReference type="EMBL" id="CAL4094321.1"/>
    </source>
</evidence>
<comment type="similarity">
    <text evidence="1">Belongs to the acetyltransferase family. GNAT subfamily.</text>
</comment>
<dbReference type="Pfam" id="PF13302">
    <property type="entry name" value="Acetyltransf_3"/>
    <property type="match status" value="1"/>
</dbReference>
<evidence type="ECO:0000313" key="6">
    <source>
        <dbReference type="Proteomes" id="UP001497623"/>
    </source>
</evidence>
<dbReference type="InterPro" id="IPR016181">
    <property type="entry name" value="Acyl_CoA_acyltransferase"/>
</dbReference>
<sequence>MRINRNTTIDGATVVLVPYRESHVEKYHQWMKSTELQELTASEPLSLEEEYAMQRSWREDENKCTFIVLDKDLYEETGHDEVAAMIGDTNLFLTDSDDPTMAEAEIMIAETRFRGKKRGWEAILLMLRYGMENLGITKYEVKIGLNNMASIKMFEKMQFKEESRSEVFEEVTLNSHVTETWKSWLMNNIKQYVFNIEELASINK</sequence>
<dbReference type="FunFam" id="3.40.630.30:FF:000132">
    <property type="entry name" value="N-acetyltransferase 9-like protein"/>
    <property type="match status" value="1"/>
</dbReference>
<dbReference type="Proteomes" id="UP001497623">
    <property type="component" value="Unassembled WGS sequence"/>
</dbReference>
<protein>
    <recommendedName>
        <fullName evidence="4">N-acetyltransferase domain-containing protein</fullName>
    </recommendedName>
</protein>
<proteinExistence type="inferred from homology"/>
<evidence type="ECO:0000256" key="1">
    <source>
        <dbReference type="ARBA" id="ARBA00009342"/>
    </source>
</evidence>
<dbReference type="EMBL" id="CAXKWB010009332">
    <property type="protein sequence ID" value="CAL4094321.1"/>
    <property type="molecule type" value="Genomic_DNA"/>
</dbReference>
<gene>
    <name evidence="5" type="ORF">MNOR_LOCUS15123</name>
</gene>
<name>A0AAV2QS51_MEGNR</name>
<comment type="caution">
    <text evidence="5">The sequence shown here is derived from an EMBL/GenBank/DDBJ whole genome shotgun (WGS) entry which is preliminary data.</text>
</comment>
<organism evidence="5 6">
    <name type="scientific">Meganyctiphanes norvegica</name>
    <name type="common">Northern krill</name>
    <name type="synonym">Thysanopoda norvegica</name>
    <dbReference type="NCBI Taxonomy" id="48144"/>
    <lineage>
        <taxon>Eukaryota</taxon>
        <taxon>Metazoa</taxon>
        <taxon>Ecdysozoa</taxon>
        <taxon>Arthropoda</taxon>
        <taxon>Crustacea</taxon>
        <taxon>Multicrustacea</taxon>
        <taxon>Malacostraca</taxon>
        <taxon>Eumalacostraca</taxon>
        <taxon>Eucarida</taxon>
        <taxon>Euphausiacea</taxon>
        <taxon>Euphausiidae</taxon>
        <taxon>Meganyctiphanes</taxon>
    </lineage>
</organism>
<dbReference type="PANTHER" id="PTHR13256:SF16">
    <property type="entry name" value="ALPHA_BETA-TUBULIN-N-ACETYLTRANSFERASE 9"/>
    <property type="match status" value="1"/>
</dbReference>
<dbReference type="InterPro" id="IPR039135">
    <property type="entry name" value="NAT9-like"/>
</dbReference>